<dbReference type="Pfam" id="PF01636">
    <property type="entry name" value="APH"/>
    <property type="match status" value="1"/>
</dbReference>
<sequence>MDVRAVLAANLPDLAVTSVVPLGEGLDNVAFEVDGSLVVRFRKDGDVAAEAAVLRAVAAVSPVAVPVPVFASGDRMAYRKLPGVPPAEVDVPPPGVLDTLIGFLRVIQALEVDVPVDVDDPAELLAEAAGRLGYVPAAYRADVTAFLAAPPPGRDHPVAFSHNDIGHEHVLVADGAVSGVIDWTDAAVVDPAYDHGLLFRDLGPAALAATPADLRERAVFHARCALLEDLAYGTEHGIDLYVRKSLASLRWVFSPLR</sequence>
<dbReference type="RefSeq" id="WP_184668059.1">
    <property type="nucleotide sequence ID" value="NZ_BAABAI010000015.1"/>
</dbReference>
<reference evidence="2 3" key="1">
    <citation type="submission" date="2020-08" db="EMBL/GenBank/DDBJ databases">
        <title>Sequencing the genomes of 1000 actinobacteria strains.</title>
        <authorList>
            <person name="Klenk H.-P."/>
        </authorList>
    </citation>
    <scope>NUCLEOTIDE SEQUENCE [LARGE SCALE GENOMIC DNA]</scope>
    <source>
        <strain evidence="2 3">DSM 45084</strain>
    </source>
</reference>
<keyword evidence="2" id="KW-0808">Transferase</keyword>
<organism evidence="2 3">
    <name type="scientific">Saccharothrix violaceirubra</name>
    <dbReference type="NCBI Taxonomy" id="413306"/>
    <lineage>
        <taxon>Bacteria</taxon>
        <taxon>Bacillati</taxon>
        <taxon>Actinomycetota</taxon>
        <taxon>Actinomycetes</taxon>
        <taxon>Pseudonocardiales</taxon>
        <taxon>Pseudonocardiaceae</taxon>
        <taxon>Saccharothrix</taxon>
    </lineage>
</organism>
<dbReference type="Gene3D" id="3.30.200.20">
    <property type="entry name" value="Phosphorylase Kinase, domain 1"/>
    <property type="match status" value="1"/>
</dbReference>
<keyword evidence="3" id="KW-1185">Reference proteome</keyword>
<dbReference type="InterPro" id="IPR051678">
    <property type="entry name" value="AGP_Transferase"/>
</dbReference>
<comment type="caution">
    <text evidence="2">The sequence shown here is derived from an EMBL/GenBank/DDBJ whole genome shotgun (WGS) entry which is preliminary data.</text>
</comment>
<dbReference type="GO" id="GO:0016301">
    <property type="term" value="F:kinase activity"/>
    <property type="evidence" value="ECO:0007669"/>
    <property type="project" value="UniProtKB-KW"/>
</dbReference>
<dbReference type="SUPFAM" id="SSF56112">
    <property type="entry name" value="Protein kinase-like (PK-like)"/>
    <property type="match status" value="1"/>
</dbReference>
<evidence type="ECO:0000313" key="2">
    <source>
        <dbReference type="EMBL" id="MBB4964812.1"/>
    </source>
</evidence>
<feature type="domain" description="Aminoglycoside phosphotransferase" evidence="1">
    <location>
        <begin position="19"/>
        <end position="215"/>
    </location>
</feature>
<dbReference type="EMBL" id="JACHJS010000001">
    <property type="protein sequence ID" value="MBB4964812.1"/>
    <property type="molecule type" value="Genomic_DNA"/>
</dbReference>
<name>A0A7W7T2I4_9PSEU</name>
<evidence type="ECO:0000259" key="1">
    <source>
        <dbReference type="Pfam" id="PF01636"/>
    </source>
</evidence>
<dbReference type="InterPro" id="IPR011009">
    <property type="entry name" value="Kinase-like_dom_sf"/>
</dbReference>
<accession>A0A7W7T2I4</accession>
<dbReference type="AlphaFoldDB" id="A0A7W7T2I4"/>
<evidence type="ECO:0000313" key="3">
    <source>
        <dbReference type="Proteomes" id="UP000542674"/>
    </source>
</evidence>
<gene>
    <name evidence="2" type="ORF">F4559_002171</name>
</gene>
<dbReference type="Proteomes" id="UP000542674">
    <property type="component" value="Unassembled WGS sequence"/>
</dbReference>
<proteinExistence type="predicted"/>
<dbReference type="PANTHER" id="PTHR21310">
    <property type="entry name" value="AMINOGLYCOSIDE PHOSPHOTRANSFERASE-RELATED-RELATED"/>
    <property type="match status" value="1"/>
</dbReference>
<dbReference type="Gene3D" id="3.90.1200.10">
    <property type="match status" value="1"/>
</dbReference>
<protein>
    <submittedName>
        <fullName evidence="2">Aminoglycoside phosphotransferase (APT) family kinase protein</fullName>
    </submittedName>
</protein>
<keyword evidence="2" id="KW-0418">Kinase</keyword>
<dbReference type="InterPro" id="IPR002575">
    <property type="entry name" value="Aminoglycoside_PTrfase"/>
</dbReference>